<evidence type="ECO:0000259" key="1">
    <source>
        <dbReference type="Pfam" id="PF12706"/>
    </source>
</evidence>
<evidence type="ECO:0000313" key="3">
    <source>
        <dbReference type="Proteomes" id="UP000239867"/>
    </source>
</evidence>
<name>A0A2L1GP02_9BACT</name>
<dbReference type="KEGG" id="deo:CAY53_07790"/>
<dbReference type="GO" id="GO:0016787">
    <property type="term" value="F:hydrolase activity"/>
    <property type="evidence" value="ECO:0007669"/>
    <property type="project" value="UniProtKB-KW"/>
</dbReference>
<keyword evidence="2" id="KW-0378">Hydrolase</keyword>
<dbReference type="InterPro" id="IPR001279">
    <property type="entry name" value="Metallo-B-lactamas"/>
</dbReference>
<dbReference type="RefSeq" id="WP_017865440.1">
    <property type="nucleotide sequence ID" value="NZ_CP021255.1"/>
</dbReference>
<accession>A0A2L1GP02</accession>
<gene>
    <name evidence="2" type="ORF">CAY53_07790</name>
</gene>
<protein>
    <submittedName>
        <fullName evidence="2">RomA family MBL fold metallo-hydrolase</fullName>
    </submittedName>
</protein>
<dbReference type="PANTHER" id="PTHR15032">
    <property type="entry name" value="N-ACYL-PHOSPHATIDYLETHANOLAMINE-HYDROLYZING PHOSPHOLIPASE D"/>
    <property type="match status" value="1"/>
</dbReference>
<dbReference type="SUPFAM" id="SSF56281">
    <property type="entry name" value="Metallo-hydrolase/oxidoreductase"/>
    <property type="match status" value="1"/>
</dbReference>
<dbReference type="GO" id="GO:0005737">
    <property type="term" value="C:cytoplasm"/>
    <property type="evidence" value="ECO:0007669"/>
    <property type="project" value="TreeGrafter"/>
</dbReference>
<dbReference type="Proteomes" id="UP000239867">
    <property type="component" value="Chromosome"/>
</dbReference>
<dbReference type="OrthoDB" id="9805728at2"/>
<dbReference type="Gene3D" id="3.60.15.10">
    <property type="entry name" value="Ribonuclease Z/Hydroxyacylglutathione hydrolase-like"/>
    <property type="match status" value="1"/>
</dbReference>
<feature type="domain" description="Metallo-beta-lactamase" evidence="1">
    <location>
        <begin position="117"/>
        <end position="312"/>
    </location>
</feature>
<dbReference type="AlphaFoldDB" id="A0A2L1GP02"/>
<dbReference type="PANTHER" id="PTHR15032:SF4">
    <property type="entry name" value="N-ACYL-PHOSPHATIDYLETHANOLAMINE-HYDROLYZING PHOSPHOLIPASE D"/>
    <property type="match status" value="1"/>
</dbReference>
<evidence type="ECO:0000313" key="2">
    <source>
        <dbReference type="EMBL" id="AVD71378.1"/>
    </source>
</evidence>
<reference evidence="2 3" key="1">
    <citation type="journal article" date="2018" name="MBio">
        <title>Insights into the evolution of host association through the isolation and characterization of a novel human periodontal pathobiont, Desulfobulbus oralis.</title>
        <authorList>
            <person name="Cross K.L."/>
            <person name="Chirania P."/>
            <person name="Xiong W."/>
            <person name="Beall C.J."/>
            <person name="Elkins J.G."/>
            <person name="Giannone R.J."/>
            <person name="Griffen A.L."/>
            <person name="Guss A.M."/>
            <person name="Hettich R.L."/>
            <person name="Joshi S.S."/>
            <person name="Mokrzan E.M."/>
            <person name="Martin R.K."/>
            <person name="Zhulin I.B."/>
            <person name="Leys E.J."/>
            <person name="Podar M."/>
        </authorList>
    </citation>
    <scope>NUCLEOTIDE SEQUENCE [LARGE SCALE GENOMIC DNA]</scope>
    <source>
        <strain evidence="2 3">ORNL</strain>
    </source>
</reference>
<proteinExistence type="predicted"/>
<dbReference type="Pfam" id="PF12706">
    <property type="entry name" value="Lactamase_B_2"/>
    <property type="match status" value="1"/>
</dbReference>
<dbReference type="EMBL" id="CP021255">
    <property type="protein sequence ID" value="AVD71378.1"/>
    <property type="molecule type" value="Genomic_DNA"/>
</dbReference>
<organism evidence="2 3">
    <name type="scientific">Desulfobulbus oralis</name>
    <dbReference type="NCBI Taxonomy" id="1986146"/>
    <lineage>
        <taxon>Bacteria</taxon>
        <taxon>Pseudomonadati</taxon>
        <taxon>Thermodesulfobacteriota</taxon>
        <taxon>Desulfobulbia</taxon>
        <taxon>Desulfobulbales</taxon>
        <taxon>Desulfobulbaceae</taxon>
        <taxon>Desulfobulbus</taxon>
    </lineage>
</organism>
<sequence length="365" mass="41153">MSTLVWILALGAGLALGAHLVFSHPRFGVRPGGARLERVQASAHYRHGQFQNQLPTPQFSPTVNPLPVLWDFYFGRHERLRPAGPLPVIKTDLRALPPHDLILWLGHSSWYVQLGGRRLLIDPVLSDHAAPFAFLEKAFAGTGICRPEDLPELDMLLISHDHWDHLDYATVMALKDKIRLVACPLGLGASFESWGFDPALVRELDWGDRVRLDALTLYLLPARHYSRRFLFERQSFWGSFALTAGDRRLFYSGDSGYGPHFAEIGRQFGAFDAAILECGQYDKNWPYIHMMPEESALAALDLKARVLIPSHMGRFCIANHAWDEPLIRLSAASKNAPYQLATPRIGEPVVLNRPLPTTQWWTGIR</sequence>
<keyword evidence="3" id="KW-1185">Reference proteome</keyword>
<dbReference type="InterPro" id="IPR036866">
    <property type="entry name" value="RibonucZ/Hydroxyglut_hydro"/>
</dbReference>